<gene>
    <name evidence="2" type="ORF">SLS62_011286</name>
</gene>
<organism evidence="2 3">
    <name type="scientific">Diatrype stigma</name>
    <dbReference type="NCBI Taxonomy" id="117547"/>
    <lineage>
        <taxon>Eukaryota</taxon>
        <taxon>Fungi</taxon>
        <taxon>Dikarya</taxon>
        <taxon>Ascomycota</taxon>
        <taxon>Pezizomycotina</taxon>
        <taxon>Sordariomycetes</taxon>
        <taxon>Xylariomycetidae</taxon>
        <taxon>Xylariales</taxon>
        <taxon>Diatrypaceae</taxon>
        <taxon>Diatrype</taxon>
    </lineage>
</organism>
<dbReference type="EMBL" id="JAKJXP020000188">
    <property type="protein sequence ID" value="KAK7739108.1"/>
    <property type="molecule type" value="Genomic_DNA"/>
</dbReference>
<feature type="compositionally biased region" description="Low complexity" evidence="1">
    <location>
        <begin position="168"/>
        <end position="245"/>
    </location>
</feature>
<accession>A0AAN9UCN3</accession>
<name>A0AAN9UCN3_9PEZI</name>
<feature type="compositionally biased region" description="Gly residues" evidence="1">
    <location>
        <begin position="332"/>
        <end position="341"/>
    </location>
</feature>
<feature type="compositionally biased region" description="Low complexity" evidence="1">
    <location>
        <begin position="260"/>
        <end position="280"/>
    </location>
</feature>
<protein>
    <submittedName>
        <fullName evidence="2">Uncharacterized protein</fullName>
    </submittedName>
</protein>
<keyword evidence="3" id="KW-1185">Reference proteome</keyword>
<evidence type="ECO:0000256" key="1">
    <source>
        <dbReference type="SAM" id="MobiDB-lite"/>
    </source>
</evidence>
<proteinExistence type="predicted"/>
<dbReference type="AlphaFoldDB" id="A0AAN9UCN3"/>
<reference evidence="2 3" key="1">
    <citation type="submission" date="2024-02" db="EMBL/GenBank/DDBJ databases">
        <title>De novo assembly and annotation of 12 fungi associated with fruit tree decline syndrome in Ontario, Canada.</title>
        <authorList>
            <person name="Sulman M."/>
            <person name="Ellouze W."/>
            <person name="Ilyukhin E."/>
        </authorList>
    </citation>
    <scope>NUCLEOTIDE SEQUENCE [LARGE SCALE GENOMIC DNA]</scope>
    <source>
        <strain evidence="2 3">M11/M66-122</strain>
    </source>
</reference>
<comment type="caution">
    <text evidence="2">The sequence shown here is derived from an EMBL/GenBank/DDBJ whole genome shotgun (WGS) entry which is preliminary data.</text>
</comment>
<feature type="region of interest" description="Disordered" evidence="1">
    <location>
        <begin position="109"/>
        <end position="135"/>
    </location>
</feature>
<evidence type="ECO:0000313" key="2">
    <source>
        <dbReference type="EMBL" id="KAK7739108.1"/>
    </source>
</evidence>
<dbReference type="Proteomes" id="UP001320420">
    <property type="component" value="Unassembled WGS sequence"/>
</dbReference>
<evidence type="ECO:0000313" key="3">
    <source>
        <dbReference type="Proteomes" id="UP001320420"/>
    </source>
</evidence>
<sequence length="523" mass="55234">MALVPPVERDGFSFAGGDLYAEASGHNRHRRATPAELEAHFGTGSDRDHPAHWFEAQLLHYGLPPSKTKAVARMRLYDAVRAGAVAVPPRIRALEADLKKQWTKNEREAKKALGGGGGGGSTTTAKKGGTKRKAESEVIDLTVSVGGVDIKVSKSTKSSAAESSAAASAAKKAKTTKSTTTTAAAAAKATTPKAKPASKSTTTPAAKSKTPASTAASKSKAKAATPRAPSSSASTPAKPAATAKKQTARRGGLSQGPGRGSTASSSAGGSSSITGGPPRTKQTARRGGGNPMAARRGGSSILKELVGDWMSSPKDDAPPPPYSEFPEPFYNGGSGGGGGGFTHISSDDDEGGFYNDGVFGGGGDVHDDDDDDDELQKLGLLNGRYAVYSSDVTSQWGEWEDEDFELVLTLAGQELWGRFDLGVVSGVVRLAQRPLFESRDRLYFSWRGREHEGPMLYGDGHEGWFRFLGGGRIEGSVDFLNLAFRAERLPSSTTKEVAIGDLRYEWNGYNEREYEEESRARWG</sequence>
<feature type="region of interest" description="Disordered" evidence="1">
    <location>
        <begin position="168"/>
        <end position="343"/>
    </location>
</feature>